<accession>A0AAU6QEE7</accession>
<evidence type="ECO:0000313" key="2">
    <source>
        <dbReference type="EMBL" id="WYM45480.1"/>
    </source>
</evidence>
<keyword evidence="1" id="KW-0812">Transmembrane</keyword>
<feature type="transmembrane region" description="Helical" evidence="1">
    <location>
        <begin position="58"/>
        <end position="80"/>
    </location>
</feature>
<feature type="transmembrane region" description="Helical" evidence="1">
    <location>
        <begin position="6"/>
        <end position="22"/>
    </location>
</feature>
<dbReference type="AlphaFoldDB" id="A0AAU6QEE7"/>
<dbReference type="Gene3D" id="1.10.287.3510">
    <property type="match status" value="1"/>
</dbReference>
<keyword evidence="2" id="KW-0496">Mitochondrion</keyword>
<geneLocation type="mitochondrion" evidence="2"/>
<sequence length="92" mass="10566">MFFFDFFFFVSFFVGLMSFLFFRFHYLLLLLSVEIMMLSLFFGLSSFSLLGLGGVELVILYLVLMVCGAGFGICLMIYFARMGGNEMFSFSL</sequence>
<keyword evidence="1" id="KW-0472">Membrane</keyword>
<evidence type="ECO:0000256" key="1">
    <source>
        <dbReference type="SAM" id="Phobius"/>
    </source>
</evidence>
<reference evidence="2" key="1">
    <citation type="submission" date="2023-12" db="EMBL/GenBank/DDBJ databases">
        <authorList>
            <person name="Li p."/>
        </authorList>
    </citation>
    <scope>NUCLEOTIDE SEQUENCE</scope>
</reference>
<dbReference type="EMBL" id="PP056089">
    <property type="protein sequence ID" value="WYM45480.1"/>
    <property type="molecule type" value="Genomic_DNA"/>
</dbReference>
<organism evidence="2">
    <name type="scientific">Arrenurus rostratus</name>
    <dbReference type="NCBI Taxonomy" id="3136836"/>
    <lineage>
        <taxon>Eukaryota</taxon>
        <taxon>Metazoa</taxon>
        <taxon>Ecdysozoa</taxon>
        <taxon>Arthropoda</taxon>
        <taxon>Chelicerata</taxon>
        <taxon>Arachnida</taxon>
        <taxon>Acari</taxon>
        <taxon>Acariformes</taxon>
        <taxon>Trombidiformes</taxon>
        <taxon>Prostigmata</taxon>
        <taxon>Anystina</taxon>
        <taxon>Parasitengona</taxon>
        <taxon>Hydracarina</taxon>
        <taxon>Arrenuroidea</taxon>
        <taxon>Arrenuridae</taxon>
        <taxon>Arrenurus</taxon>
    </lineage>
</organism>
<proteinExistence type="predicted"/>
<gene>
    <name evidence="2" type="primary">ND4L</name>
</gene>
<keyword evidence="1" id="KW-1133">Transmembrane helix</keyword>
<feature type="transmembrane region" description="Helical" evidence="1">
    <location>
        <begin position="29"/>
        <end position="52"/>
    </location>
</feature>
<protein>
    <submittedName>
        <fullName evidence="2">NADH dehydrogenase subunit 4L</fullName>
    </submittedName>
</protein>
<name>A0AAU6QEE7_9ACAR</name>